<feature type="transmembrane region" description="Helical" evidence="1">
    <location>
        <begin position="132"/>
        <end position="152"/>
    </location>
</feature>
<comment type="caution">
    <text evidence="2">The sequence shown here is derived from an EMBL/GenBank/DDBJ whole genome shotgun (WGS) entry which is preliminary data.</text>
</comment>
<keyword evidence="1" id="KW-0472">Membrane</keyword>
<dbReference type="PANTHER" id="PTHR40465:SF1">
    <property type="entry name" value="DUF6534 DOMAIN-CONTAINING PROTEIN"/>
    <property type="match status" value="1"/>
</dbReference>
<dbReference type="OrthoDB" id="2535105at2759"/>
<proteinExistence type="predicted"/>
<keyword evidence="1" id="KW-1133">Transmembrane helix</keyword>
<feature type="transmembrane region" description="Helical" evidence="1">
    <location>
        <begin position="58"/>
        <end position="80"/>
    </location>
</feature>
<dbReference type="Proteomes" id="UP000886523">
    <property type="component" value="Unassembled WGS sequence"/>
</dbReference>
<organism evidence="2 3">
    <name type="scientific">Hydnum rufescens UP504</name>
    <dbReference type="NCBI Taxonomy" id="1448309"/>
    <lineage>
        <taxon>Eukaryota</taxon>
        <taxon>Fungi</taxon>
        <taxon>Dikarya</taxon>
        <taxon>Basidiomycota</taxon>
        <taxon>Agaricomycotina</taxon>
        <taxon>Agaricomycetes</taxon>
        <taxon>Cantharellales</taxon>
        <taxon>Hydnaceae</taxon>
        <taxon>Hydnum</taxon>
    </lineage>
</organism>
<evidence type="ECO:0000313" key="2">
    <source>
        <dbReference type="EMBL" id="KAF9512043.1"/>
    </source>
</evidence>
<keyword evidence="3" id="KW-1185">Reference proteome</keyword>
<accession>A0A9P6AU70</accession>
<keyword evidence="1" id="KW-0812">Transmembrane</keyword>
<name>A0A9P6AU70_9AGAM</name>
<dbReference type="PANTHER" id="PTHR40465">
    <property type="entry name" value="CHROMOSOME 1, WHOLE GENOME SHOTGUN SEQUENCE"/>
    <property type="match status" value="1"/>
</dbReference>
<sequence>MSSPAIVLPPGVPVPNIDHMLGVILVCLIIAAYFFGMSSSQAYIYYDRFPKDPWTFKTLVAVTWALDTLHTALMSHTVYYYTVTHFGDYLALTTKPTWSFNLEILIVPIIALIVQWFFAYRAYSIDRNNWPLALTIATLAVIQLGFGIASSVFSFTQVKGFYDIRRFDWSSITWLATGATANILVCVSLVWTFYTSKTTFNEDDGWMTRILMYGVHTGAFTTLTTIIDVIFIASWKGTLVSTGLNYSASISIAIRSHYH</sequence>
<dbReference type="EMBL" id="MU128992">
    <property type="protein sequence ID" value="KAF9512043.1"/>
    <property type="molecule type" value="Genomic_DNA"/>
</dbReference>
<dbReference type="AlphaFoldDB" id="A0A9P6AU70"/>
<reference evidence="2" key="1">
    <citation type="journal article" date="2020" name="Nat. Commun.">
        <title>Large-scale genome sequencing of mycorrhizal fungi provides insights into the early evolution of symbiotic traits.</title>
        <authorList>
            <person name="Miyauchi S."/>
            <person name="Kiss E."/>
            <person name="Kuo A."/>
            <person name="Drula E."/>
            <person name="Kohler A."/>
            <person name="Sanchez-Garcia M."/>
            <person name="Morin E."/>
            <person name="Andreopoulos B."/>
            <person name="Barry K.W."/>
            <person name="Bonito G."/>
            <person name="Buee M."/>
            <person name="Carver A."/>
            <person name="Chen C."/>
            <person name="Cichocki N."/>
            <person name="Clum A."/>
            <person name="Culley D."/>
            <person name="Crous P.W."/>
            <person name="Fauchery L."/>
            <person name="Girlanda M."/>
            <person name="Hayes R.D."/>
            <person name="Keri Z."/>
            <person name="LaButti K."/>
            <person name="Lipzen A."/>
            <person name="Lombard V."/>
            <person name="Magnuson J."/>
            <person name="Maillard F."/>
            <person name="Murat C."/>
            <person name="Nolan M."/>
            <person name="Ohm R.A."/>
            <person name="Pangilinan J."/>
            <person name="Pereira M.F."/>
            <person name="Perotto S."/>
            <person name="Peter M."/>
            <person name="Pfister S."/>
            <person name="Riley R."/>
            <person name="Sitrit Y."/>
            <person name="Stielow J.B."/>
            <person name="Szollosi G."/>
            <person name="Zifcakova L."/>
            <person name="Stursova M."/>
            <person name="Spatafora J.W."/>
            <person name="Tedersoo L."/>
            <person name="Vaario L.M."/>
            <person name="Yamada A."/>
            <person name="Yan M."/>
            <person name="Wang P."/>
            <person name="Xu J."/>
            <person name="Bruns T."/>
            <person name="Baldrian P."/>
            <person name="Vilgalys R."/>
            <person name="Dunand C."/>
            <person name="Henrissat B."/>
            <person name="Grigoriev I.V."/>
            <person name="Hibbett D."/>
            <person name="Nagy L.G."/>
            <person name="Martin F.M."/>
        </authorList>
    </citation>
    <scope>NUCLEOTIDE SEQUENCE</scope>
    <source>
        <strain evidence="2">UP504</strain>
    </source>
</reference>
<evidence type="ECO:0000256" key="1">
    <source>
        <dbReference type="SAM" id="Phobius"/>
    </source>
</evidence>
<feature type="transmembrane region" description="Helical" evidence="1">
    <location>
        <begin position="215"/>
        <end position="235"/>
    </location>
</feature>
<feature type="transmembrane region" description="Helical" evidence="1">
    <location>
        <begin position="100"/>
        <end position="120"/>
    </location>
</feature>
<feature type="transmembrane region" description="Helical" evidence="1">
    <location>
        <begin position="20"/>
        <end position="46"/>
    </location>
</feature>
<protein>
    <submittedName>
        <fullName evidence="2">Uncharacterized protein</fullName>
    </submittedName>
</protein>
<feature type="transmembrane region" description="Helical" evidence="1">
    <location>
        <begin position="172"/>
        <end position="194"/>
    </location>
</feature>
<evidence type="ECO:0000313" key="3">
    <source>
        <dbReference type="Proteomes" id="UP000886523"/>
    </source>
</evidence>
<gene>
    <name evidence="2" type="ORF">BS47DRAFT_1115866</name>
</gene>